<dbReference type="EMBL" id="JAMFLZ010000001">
    <property type="protein sequence ID" value="MCL6293657.1"/>
    <property type="molecule type" value="Genomic_DNA"/>
</dbReference>
<name>A0ABT0Q9K5_9FLAO</name>
<dbReference type="InterPro" id="IPR011075">
    <property type="entry name" value="TetR_C"/>
</dbReference>
<dbReference type="PRINTS" id="PR00455">
    <property type="entry name" value="HTHTETR"/>
</dbReference>
<reference evidence="6" key="1">
    <citation type="submission" date="2022-05" db="EMBL/GenBank/DDBJ databases">
        <authorList>
            <person name="Park J.-S."/>
        </authorList>
    </citation>
    <scope>NUCLEOTIDE SEQUENCE</scope>
    <source>
        <strain evidence="6">2012CJ34-3</strain>
    </source>
</reference>
<keyword evidence="1" id="KW-0805">Transcription regulation</keyword>
<evidence type="ECO:0000259" key="5">
    <source>
        <dbReference type="PROSITE" id="PS50977"/>
    </source>
</evidence>
<dbReference type="PROSITE" id="PS50977">
    <property type="entry name" value="HTH_TETR_2"/>
    <property type="match status" value="1"/>
</dbReference>
<evidence type="ECO:0000313" key="6">
    <source>
        <dbReference type="EMBL" id="MCL6293657.1"/>
    </source>
</evidence>
<feature type="domain" description="HTH tetR-type" evidence="5">
    <location>
        <begin position="2"/>
        <end position="62"/>
    </location>
</feature>
<protein>
    <submittedName>
        <fullName evidence="6">TetR/AcrR family transcriptional regulator</fullName>
    </submittedName>
</protein>
<dbReference type="InterPro" id="IPR009057">
    <property type="entry name" value="Homeodomain-like_sf"/>
</dbReference>
<feature type="DNA-binding region" description="H-T-H motif" evidence="4">
    <location>
        <begin position="25"/>
        <end position="44"/>
    </location>
</feature>
<comment type="caution">
    <text evidence="6">The sequence shown here is derived from an EMBL/GenBank/DDBJ whole genome shotgun (WGS) entry which is preliminary data.</text>
</comment>
<gene>
    <name evidence="6" type="ORF">M3P09_01555</name>
</gene>
<dbReference type="InterPro" id="IPR001647">
    <property type="entry name" value="HTH_TetR"/>
</dbReference>
<evidence type="ECO:0000256" key="1">
    <source>
        <dbReference type="ARBA" id="ARBA00023015"/>
    </source>
</evidence>
<dbReference type="RefSeq" id="WP_099564962.1">
    <property type="nucleotide sequence ID" value="NZ_JAMFLZ010000001.1"/>
</dbReference>
<evidence type="ECO:0000313" key="7">
    <source>
        <dbReference type="Proteomes" id="UP001165381"/>
    </source>
</evidence>
<evidence type="ECO:0000256" key="3">
    <source>
        <dbReference type="ARBA" id="ARBA00023163"/>
    </source>
</evidence>
<evidence type="ECO:0000256" key="4">
    <source>
        <dbReference type="PROSITE-ProRule" id="PRU00335"/>
    </source>
</evidence>
<dbReference type="SUPFAM" id="SSF46689">
    <property type="entry name" value="Homeodomain-like"/>
    <property type="match status" value="1"/>
</dbReference>
<accession>A0ABT0Q9K5</accession>
<dbReference type="SUPFAM" id="SSF48498">
    <property type="entry name" value="Tetracyclin repressor-like, C-terminal domain"/>
    <property type="match status" value="1"/>
</dbReference>
<dbReference type="Proteomes" id="UP001165381">
    <property type="component" value="Unassembled WGS sequence"/>
</dbReference>
<proteinExistence type="predicted"/>
<keyword evidence="7" id="KW-1185">Reference proteome</keyword>
<keyword evidence="2 4" id="KW-0238">DNA-binding</keyword>
<dbReference type="Pfam" id="PF00440">
    <property type="entry name" value="TetR_N"/>
    <property type="match status" value="1"/>
</dbReference>
<evidence type="ECO:0000256" key="2">
    <source>
        <dbReference type="ARBA" id="ARBA00023125"/>
    </source>
</evidence>
<dbReference type="Gene3D" id="1.10.357.10">
    <property type="entry name" value="Tetracycline Repressor, domain 2"/>
    <property type="match status" value="1"/>
</dbReference>
<keyword evidence="3" id="KW-0804">Transcription</keyword>
<dbReference type="PANTHER" id="PTHR47506:SF6">
    <property type="entry name" value="HTH-TYPE TRANSCRIPTIONAL REPRESSOR NEMR"/>
    <property type="match status" value="1"/>
</dbReference>
<dbReference type="InterPro" id="IPR036271">
    <property type="entry name" value="Tet_transcr_reg_TetR-rel_C_sf"/>
</dbReference>
<organism evidence="6 7">
    <name type="scientific">Jejuia spongiicola</name>
    <dbReference type="NCBI Taxonomy" id="2942207"/>
    <lineage>
        <taxon>Bacteria</taxon>
        <taxon>Pseudomonadati</taxon>
        <taxon>Bacteroidota</taxon>
        <taxon>Flavobacteriia</taxon>
        <taxon>Flavobacteriales</taxon>
        <taxon>Flavobacteriaceae</taxon>
        <taxon>Jejuia</taxon>
    </lineage>
</organism>
<sequence>MSETKNRILTTGIDLFIKKGYHNVGLKEILDKAEVPKGSFYYYFDSKEDFGVQVISKYSSIGLLEYKNLLEDKSLSPRHRIIQLYIDKIDYFQLNKCTQGCLMGNSSNELSDVSESFRNTIAQEFNLWQNTLEKCIIEAQEAGEVNKNVESKALASFILNSWEGALLRMKCEKTIDPLHNFVSGLKMILN</sequence>
<dbReference type="Pfam" id="PF16925">
    <property type="entry name" value="TetR_C_13"/>
    <property type="match status" value="1"/>
</dbReference>
<dbReference type="PANTHER" id="PTHR47506">
    <property type="entry name" value="TRANSCRIPTIONAL REGULATORY PROTEIN"/>
    <property type="match status" value="1"/>
</dbReference>